<evidence type="ECO:0000313" key="3">
    <source>
        <dbReference type="Proteomes" id="UP000504636"/>
    </source>
</evidence>
<proteinExistence type="predicted"/>
<gene>
    <name evidence="2 4" type="ORF">BDZ99DRAFT_513137</name>
</gene>
<dbReference type="RefSeq" id="XP_033583833.1">
    <property type="nucleotide sequence ID" value="XM_033724684.1"/>
</dbReference>
<name>A0A6A6Z830_9PEZI</name>
<accession>A0A6A6Z830</accession>
<reference evidence="4" key="2">
    <citation type="submission" date="2020-04" db="EMBL/GenBank/DDBJ databases">
        <authorList>
            <consortium name="NCBI Genome Project"/>
        </authorList>
    </citation>
    <scope>NUCLEOTIDE SEQUENCE</scope>
    <source>
        <strain evidence="4">CBS 304.34</strain>
    </source>
</reference>
<evidence type="ECO:0000256" key="1">
    <source>
        <dbReference type="SAM" id="MobiDB-lite"/>
    </source>
</evidence>
<evidence type="ECO:0000313" key="2">
    <source>
        <dbReference type="EMBL" id="KAF2816869.1"/>
    </source>
</evidence>
<protein>
    <submittedName>
        <fullName evidence="2 4">Uncharacterized protein</fullName>
    </submittedName>
</protein>
<reference evidence="4" key="3">
    <citation type="submission" date="2025-04" db="UniProtKB">
        <authorList>
            <consortium name="RefSeq"/>
        </authorList>
    </citation>
    <scope>IDENTIFICATION</scope>
    <source>
        <strain evidence="4">CBS 304.34</strain>
    </source>
</reference>
<dbReference type="OrthoDB" id="5429740at2759"/>
<feature type="region of interest" description="Disordered" evidence="1">
    <location>
        <begin position="86"/>
        <end position="119"/>
    </location>
</feature>
<dbReference type="EMBL" id="MU003692">
    <property type="protein sequence ID" value="KAF2816869.1"/>
    <property type="molecule type" value="Genomic_DNA"/>
</dbReference>
<dbReference type="Proteomes" id="UP000504636">
    <property type="component" value="Unplaced"/>
</dbReference>
<dbReference type="AlphaFoldDB" id="A0A6A6Z830"/>
<keyword evidence="3" id="KW-1185">Reference proteome</keyword>
<sequence length="119" mass="13245">MSPLQHIAFNIIRLAWSDKVKSPDSNNDHAVLFCFNELAIQLSLILASVPIMQPILRNANLIQLGTIGSPRVRKYNNTLQTESAFDLDEKDEGKSASHDSTCFKGVPASGRDRRHCPNK</sequence>
<organism evidence="2">
    <name type="scientific">Mytilinidion resinicola</name>
    <dbReference type="NCBI Taxonomy" id="574789"/>
    <lineage>
        <taxon>Eukaryota</taxon>
        <taxon>Fungi</taxon>
        <taxon>Dikarya</taxon>
        <taxon>Ascomycota</taxon>
        <taxon>Pezizomycotina</taxon>
        <taxon>Dothideomycetes</taxon>
        <taxon>Pleosporomycetidae</taxon>
        <taxon>Mytilinidiales</taxon>
        <taxon>Mytilinidiaceae</taxon>
        <taxon>Mytilinidion</taxon>
    </lineage>
</organism>
<dbReference type="GeneID" id="54465577"/>
<evidence type="ECO:0000313" key="4">
    <source>
        <dbReference type="RefSeq" id="XP_033583833.1"/>
    </source>
</evidence>
<reference evidence="2 4" key="1">
    <citation type="journal article" date="2020" name="Stud. Mycol.">
        <title>101 Dothideomycetes genomes: a test case for predicting lifestyles and emergence of pathogens.</title>
        <authorList>
            <person name="Haridas S."/>
            <person name="Albert R."/>
            <person name="Binder M."/>
            <person name="Bloem J."/>
            <person name="Labutti K."/>
            <person name="Salamov A."/>
            <person name="Andreopoulos B."/>
            <person name="Baker S."/>
            <person name="Barry K."/>
            <person name="Bills G."/>
            <person name="Bluhm B."/>
            <person name="Cannon C."/>
            <person name="Castanera R."/>
            <person name="Culley D."/>
            <person name="Daum C."/>
            <person name="Ezra D."/>
            <person name="Gonzalez J."/>
            <person name="Henrissat B."/>
            <person name="Kuo A."/>
            <person name="Liang C."/>
            <person name="Lipzen A."/>
            <person name="Lutzoni F."/>
            <person name="Magnuson J."/>
            <person name="Mondo S."/>
            <person name="Nolan M."/>
            <person name="Ohm R."/>
            <person name="Pangilinan J."/>
            <person name="Park H.-J."/>
            <person name="Ramirez L."/>
            <person name="Alfaro M."/>
            <person name="Sun H."/>
            <person name="Tritt A."/>
            <person name="Yoshinaga Y."/>
            <person name="Zwiers L.-H."/>
            <person name="Turgeon B."/>
            <person name="Goodwin S."/>
            <person name="Spatafora J."/>
            <person name="Crous P."/>
            <person name="Grigoriev I."/>
        </authorList>
    </citation>
    <scope>NUCLEOTIDE SEQUENCE</scope>
    <source>
        <strain evidence="2 4">CBS 304.34</strain>
    </source>
</reference>